<feature type="non-terminal residue" evidence="1">
    <location>
        <position position="54"/>
    </location>
</feature>
<dbReference type="AlphaFoldDB" id="A0A382G1Q2"/>
<evidence type="ECO:0000313" key="1">
    <source>
        <dbReference type="EMBL" id="SVB68812.1"/>
    </source>
</evidence>
<organism evidence="1">
    <name type="scientific">marine metagenome</name>
    <dbReference type="NCBI Taxonomy" id="408172"/>
    <lineage>
        <taxon>unclassified sequences</taxon>
        <taxon>metagenomes</taxon>
        <taxon>ecological metagenomes</taxon>
    </lineage>
</organism>
<gene>
    <name evidence="1" type="ORF">METZ01_LOCUS221666</name>
</gene>
<protein>
    <submittedName>
        <fullName evidence="1">Uncharacterized protein</fullName>
    </submittedName>
</protein>
<name>A0A382G1Q2_9ZZZZ</name>
<accession>A0A382G1Q2</accession>
<reference evidence="1" key="1">
    <citation type="submission" date="2018-05" db="EMBL/GenBank/DDBJ databases">
        <authorList>
            <person name="Lanie J.A."/>
            <person name="Ng W.-L."/>
            <person name="Kazmierczak K.M."/>
            <person name="Andrzejewski T.M."/>
            <person name="Davidsen T.M."/>
            <person name="Wayne K.J."/>
            <person name="Tettelin H."/>
            <person name="Glass J.I."/>
            <person name="Rusch D."/>
            <person name="Podicherti R."/>
            <person name="Tsui H.-C.T."/>
            <person name="Winkler M.E."/>
        </authorList>
    </citation>
    <scope>NUCLEOTIDE SEQUENCE</scope>
</reference>
<dbReference type="EMBL" id="UINC01052919">
    <property type="protein sequence ID" value="SVB68812.1"/>
    <property type="molecule type" value="Genomic_DNA"/>
</dbReference>
<sequence length="54" mass="6044">MDVPLGHPSFGKAHPCVCQRRDDDPSRIARLQRYSNLGSLTRLTFENTKASGRS</sequence>
<proteinExistence type="predicted"/>